<evidence type="ECO:0000313" key="2">
    <source>
        <dbReference type="EMBL" id="KOO53005.1"/>
    </source>
</evidence>
<dbReference type="Proteomes" id="UP000037460">
    <property type="component" value="Unassembled WGS sequence"/>
</dbReference>
<evidence type="ECO:0000256" key="1">
    <source>
        <dbReference type="SAM" id="MobiDB-lite"/>
    </source>
</evidence>
<comment type="caution">
    <text evidence="2">The sequence shown here is derived from an EMBL/GenBank/DDBJ whole genome shotgun (WGS) entry which is preliminary data.</text>
</comment>
<dbReference type="AlphaFoldDB" id="A0A0M0LPL9"/>
<dbReference type="EMBL" id="JWZX01000425">
    <property type="protein sequence ID" value="KOO53005.1"/>
    <property type="molecule type" value="Genomic_DNA"/>
</dbReference>
<accession>A0A0M0LPL9</accession>
<proteinExistence type="predicted"/>
<feature type="non-terminal residue" evidence="2">
    <location>
        <position position="1"/>
    </location>
</feature>
<dbReference type="OrthoDB" id="445564at2759"/>
<protein>
    <submittedName>
        <fullName evidence="2">Uncharacterized protein</fullName>
    </submittedName>
</protein>
<gene>
    <name evidence="2" type="ORF">Ctob_016228</name>
</gene>
<feature type="compositionally biased region" description="Basic and acidic residues" evidence="1">
    <location>
        <begin position="69"/>
        <end position="91"/>
    </location>
</feature>
<feature type="compositionally biased region" description="Low complexity" evidence="1">
    <location>
        <begin position="95"/>
        <end position="108"/>
    </location>
</feature>
<reference evidence="3" key="1">
    <citation type="journal article" date="2015" name="PLoS Genet.">
        <title>Genome Sequence and Transcriptome Analyses of Chrysochromulina tobin: Metabolic Tools for Enhanced Algal Fitness in the Prominent Order Prymnesiales (Haptophyceae).</title>
        <authorList>
            <person name="Hovde B.T."/>
            <person name="Deodato C.R."/>
            <person name="Hunsperger H.M."/>
            <person name="Ryken S.A."/>
            <person name="Yost W."/>
            <person name="Jha R.K."/>
            <person name="Patterson J."/>
            <person name="Monnat R.J. Jr."/>
            <person name="Barlow S.B."/>
            <person name="Starkenburg S.R."/>
            <person name="Cattolico R.A."/>
        </authorList>
    </citation>
    <scope>NUCLEOTIDE SEQUENCE</scope>
    <source>
        <strain evidence="3">CCMP291</strain>
    </source>
</reference>
<name>A0A0M0LPL9_9EUKA</name>
<evidence type="ECO:0000313" key="3">
    <source>
        <dbReference type="Proteomes" id="UP000037460"/>
    </source>
</evidence>
<sequence length="134" mass="14176">LLESTTTPDAIKELAKQCCDATPSKRPEFGKISAIIAAAVPEGNDPRPLARIRGKRVLRTSMVTGEKPSSSRETFKEKFQQKASKLEKSHLNNEGPATTPAAAADGPSASLYSTFADTLLTTFTPGKAAKGGDE</sequence>
<feature type="region of interest" description="Disordered" evidence="1">
    <location>
        <begin position="62"/>
        <end position="108"/>
    </location>
</feature>
<keyword evidence="3" id="KW-1185">Reference proteome</keyword>
<organism evidence="2 3">
    <name type="scientific">Chrysochromulina tobinii</name>
    <dbReference type="NCBI Taxonomy" id="1460289"/>
    <lineage>
        <taxon>Eukaryota</taxon>
        <taxon>Haptista</taxon>
        <taxon>Haptophyta</taxon>
        <taxon>Prymnesiophyceae</taxon>
        <taxon>Prymnesiales</taxon>
        <taxon>Chrysochromulinaceae</taxon>
        <taxon>Chrysochromulina</taxon>
    </lineage>
</organism>